<sequence length="54" mass="5944">MYAWIFARLPGPLWVRVLITALLVAGVVLALMELVFPWAAQYSPLTRDVTLGSG</sequence>
<dbReference type="AlphaFoldDB" id="A0A917LWQ6"/>
<evidence type="ECO:0000313" key="3">
    <source>
        <dbReference type="Proteomes" id="UP000638848"/>
    </source>
</evidence>
<feature type="transmembrane region" description="Helical" evidence="1">
    <location>
        <begin position="13"/>
        <end position="36"/>
    </location>
</feature>
<organism evidence="2 3">
    <name type="scientific">Kocuria dechangensis</name>
    <dbReference type="NCBI Taxonomy" id="1176249"/>
    <lineage>
        <taxon>Bacteria</taxon>
        <taxon>Bacillati</taxon>
        <taxon>Actinomycetota</taxon>
        <taxon>Actinomycetes</taxon>
        <taxon>Micrococcales</taxon>
        <taxon>Micrococcaceae</taxon>
        <taxon>Kocuria</taxon>
    </lineage>
</organism>
<reference evidence="2" key="1">
    <citation type="journal article" date="2014" name="Int. J. Syst. Evol. Microbiol.">
        <title>Complete genome sequence of Corynebacterium casei LMG S-19264T (=DSM 44701T), isolated from a smear-ripened cheese.</title>
        <authorList>
            <consortium name="US DOE Joint Genome Institute (JGI-PGF)"/>
            <person name="Walter F."/>
            <person name="Albersmeier A."/>
            <person name="Kalinowski J."/>
            <person name="Ruckert C."/>
        </authorList>
    </citation>
    <scope>NUCLEOTIDE SEQUENCE</scope>
    <source>
        <strain evidence="2">CGMCC 1.12187</strain>
    </source>
</reference>
<reference evidence="2" key="2">
    <citation type="submission" date="2020-09" db="EMBL/GenBank/DDBJ databases">
        <authorList>
            <person name="Sun Q."/>
            <person name="Zhou Y."/>
        </authorList>
    </citation>
    <scope>NUCLEOTIDE SEQUENCE</scope>
    <source>
        <strain evidence="2">CGMCC 1.12187</strain>
    </source>
</reference>
<dbReference type="Proteomes" id="UP000638848">
    <property type="component" value="Unassembled WGS sequence"/>
</dbReference>
<evidence type="ECO:0000256" key="1">
    <source>
        <dbReference type="SAM" id="Phobius"/>
    </source>
</evidence>
<protein>
    <submittedName>
        <fullName evidence="2">Uncharacterized protein</fullName>
    </submittedName>
</protein>
<keyword evidence="1" id="KW-0812">Transmembrane</keyword>
<dbReference type="RefSeq" id="WP_188538126.1">
    <property type="nucleotide sequence ID" value="NZ_BMEQ01000015.1"/>
</dbReference>
<gene>
    <name evidence="2" type="ORF">GCM10011374_27450</name>
</gene>
<accession>A0A917LWQ6</accession>
<dbReference type="EMBL" id="BMEQ01000015">
    <property type="protein sequence ID" value="GGG62713.1"/>
    <property type="molecule type" value="Genomic_DNA"/>
</dbReference>
<proteinExistence type="predicted"/>
<comment type="caution">
    <text evidence="2">The sequence shown here is derived from an EMBL/GenBank/DDBJ whole genome shotgun (WGS) entry which is preliminary data.</text>
</comment>
<keyword evidence="1" id="KW-1133">Transmembrane helix</keyword>
<evidence type="ECO:0000313" key="2">
    <source>
        <dbReference type="EMBL" id="GGG62713.1"/>
    </source>
</evidence>
<keyword evidence="1" id="KW-0472">Membrane</keyword>
<name>A0A917LWQ6_9MICC</name>
<keyword evidence="3" id="KW-1185">Reference proteome</keyword>